<dbReference type="KEGG" id="strr:EKD16_23120"/>
<keyword evidence="3" id="KW-1185">Reference proteome</keyword>
<dbReference type="PANTHER" id="PTHR48100:SF15">
    <property type="entry name" value="SEDOHEPTULOSE 1,7-BISPHOSPHATASE"/>
    <property type="match status" value="1"/>
</dbReference>
<reference evidence="2 3" key="1">
    <citation type="submission" date="2019-02" db="EMBL/GenBank/DDBJ databases">
        <authorList>
            <person name="Khodamoradi S."/>
            <person name="Hahnke R.L."/>
            <person name="Kaempfer P."/>
            <person name="Schumann P."/>
            <person name="Rohde M."/>
            <person name="Steinert M."/>
            <person name="Luzhetskyy A."/>
            <person name="Wink J."/>
            <person name="Ruckert C."/>
        </authorList>
    </citation>
    <scope>NUCLEOTIDE SEQUENCE [LARGE SCALE GENOMIC DNA]</scope>
    <source>
        <strain evidence="2 3">M2</strain>
    </source>
</reference>
<name>A0A4P6QAQ0_9ACTN</name>
<dbReference type="Gene3D" id="3.40.50.1240">
    <property type="entry name" value="Phosphoglycerate mutase-like"/>
    <property type="match status" value="1"/>
</dbReference>
<dbReference type="OrthoDB" id="4697614at2"/>
<keyword evidence="2" id="KW-0378">Hydrolase</keyword>
<dbReference type="PANTHER" id="PTHR48100">
    <property type="entry name" value="BROAD-SPECIFICITY PHOSPHATASE YOR283W-RELATED"/>
    <property type="match status" value="1"/>
</dbReference>
<evidence type="ECO:0000313" key="2">
    <source>
        <dbReference type="EMBL" id="QBI56377.1"/>
    </source>
</evidence>
<dbReference type="EC" id="3.1.3.73" evidence="2"/>
<feature type="binding site" evidence="1">
    <location>
        <position position="58"/>
    </location>
    <ligand>
        <name>substrate</name>
    </ligand>
</feature>
<accession>A0A4P6QAQ0</accession>
<dbReference type="Pfam" id="PF00300">
    <property type="entry name" value="His_Phos_1"/>
    <property type="match status" value="1"/>
</dbReference>
<feature type="binding site" evidence="1">
    <location>
        <begin position="21"/>
        <end position="22"/>
    </location>
    <ligand>
        <name>substrate</name>
    </ligand>
</feature>
<dbReference type="RefSeq" id="WP_131101219.1">
    <property type="nucleotide sequence ID" value="NZ_CP036455.1"/>
</dbReference>
<dbReference type="InterPro" id="IPR029033">
    <property type="entry name" value="His_PPase_superfam"/>
</dbReference>
<evidence type="ECO:0000256" key="1">
    <source>
        <dbReference type="PIRSR" id="PIRSR613078-2"/>
    </source>
</evidence>
<dbReference type="InterPro" id="IPR050275">
    <property type="entry name" value="PGM_Phosphatase"/>
</dbReference>
<dbReference type="SMART" id="SM00855">
    <property type="entry name" value="PGAM"/>
    <property type="match status" value="1"/>
</dbReference>
<dbReference type="AlphaFoldDB" id="A0A4P6QAQ0"/>
<protein>
    <submittedName>
        <fullName evidence="2">Alpha-ribazole phosphatase</fullName>
        <ecNumber evidence="2">3.1.3.73</ecNumber>
    </submittedName>
</protein>
<dbReference type="Proteomes" id="UP000292235">
    <property type="component" value="Chromosome"/>
</dbReference>
<gene>
    <name evidence="2" type="primary">cobC</name>
    <name evidence="2" type="ORF">EKD16_23120</name>
</gene>
<dbReference type="InterPro" id="IPR013078">
    <property type="entry name" value="His_Pase_superF_clade-1"/>
</dbReference>
<proteinExistence type="predicted"/>
<sequence>MAGLLLIRHGQTEWSVARRHTGRTDVPLTAEGEEQARALRPLLAGRPLSRVLASPLRRALGTAELAGLEGVETDPDLMEWDYGGYEGRTTAAVQQERPGWYIWRDGVAAGDAEHPGESVEHVGTRADRVLERLRPVLEDPGAADAAVVAHGHLLRVLTARRLGLPPECGALFRLETAATARLGEEHGRPVLTDWNVLPGRG</sequence>
<dbReference type="GO" id="GO:0101006">
    <property type="term" value="F:protein histidine phosphatase activity"/>
    <property type="evidence" value="ECO:0007669"/>
    <property type="project" value="TreeGrafter"/>
</dbReference>
<dbReference type="EMBL" id="CP036455">
    <property type="protein sequence ID" value="QBI56377.1"/>
    <property type="molecule type" value="Genomic_DNA"/>
</dbReference>
<dbReference type="SUPFAM" id="SSF53254">
    <property type="entry name" value="Phosphoglycerate mutase-like"/>
    <property type="match status" value="1"/>
</dbReference>
<organism evidence="2 3">
    <name type="scientific">Streptomonospora litoralis</name>
    <dbReference type="NCBI Taxonomy" id="2498135"/>
    <lineage>
        <taxon>Bacteria</taxon>
        <taxon>Bacillati</taxon>
        <taxon>Actinomycetota</taxon>
        <taxon>Actinomycetes</taxon>
        <taxon>Streptosporangiales</taxon>
        <taxon>Nocardiopsidaceae</taxon>
        <taxon>Streptomonospora</taxon>
    </lineage>
</organism>
<dbReference type="CDD" id="cd07067">
    <property type="entry name" value="HP_PGM_like"/>
    <property type="match status" value="1"/>
</dbReference>
<evidence type="ECO:0000313" key="3">
    <source>
        <dbReference type="Proteomes" id="UP000292235"/>
    </source>
</evidence>
<dbReference type="GO" id="GO:0070297">
    <property type="term" value="P:regulation of phosphorelay signal transduction system"/>
    <property type="evidence" value="ECO:0007669"/>
    <property type="project" value="TreeGrafter"/>
</dbReference>
<dbReference type="GO" id="GO:0043755">
    <property type="term" value="F:alpha-ribazole phosphatase activity"/>
    <property type="evidence" value="ECO:0007669"/>
    <property type="project" value="UniProtKB-EC"/>
</dbReference>